<evidence type="ECO:0000256" key="1">
    <source>
        <dbReference type="ARBA" id="ARBA00004141"/>
    </source>
</evidence>
<dbReference type="SUPFAM" id="SSF81321">
    <property type="entry name" value="Family A G protein-coupled receptor-like"/>
    <property type="match status" value="1"/>
</dbReference>
<keyword evidence="4 13" id="KW-0716">Sensory transduction</keyword>
<keyword evidence="11 13" id="KW-0807">Transducer</keyword>
<dbReference type="CDD" id="cd15027">
    <property type="entry name" value="7tm_TAS2R43-like"/>
    <property type="match status" value="1"/>
</dbReference>
<dbReference type="GO" id="GO:0004930">
    <property type="term" value="F:G protein-coupled receptor activity"/>
    <property type="evidence" value="ECO:0007669"/>
    <property type="project" value="UniProtKB-KW"/>
</dbReference>
<feature type="transmembrane region" description="Helical" evidence="14">
    <location>
        <begin position="54"/>
        <end position="76"/>
    </location>
</feature>
<gene>
    <name evidence="15" type="primary">LOC109674393</name>
</gene>
<evidence type="ECO:0000313" key="15">
    <source>
        <dbReference type="Ensembl" id="ENSCCNP00000000876.1"/>
    </source>
</evidence>
<feature type="transmembrane region" description="Helical" evidence="14">
    <location>
        <begin position="259"/>
        <end position="278"/>
    </location>
</feature>
<keyword evidence="5 13" id="KW-0812">Transmembrane</keyword>
<evidence type="ECO:0000256" key="14">
    <source>
        <dbReference type="SAM" id="Phobius"/>
    </source>
</evidence>
<keyword evidence="7 13" id="KW-0297">G-protein coupled receptor</keyword>
<dbReference type="Ensembl" id="ENSCCNT00000001133.1">
    <property type="protein sequence ID" value="ENSCCNP00000000876.1"/>
    <property type="gene ID" value="ENSCCNG00000000955.1"/>
</dbReference>
<organism evidence="15">
    <name type="scientific">Castor canadensis</name>
    <name type="common">American beaver</name>
    <dbReference type="NCBI Taxonomy" id="51338"/>
    <lineage>
        <taxon>Eukaryota</taxon>
        <taxon>Metazoa</taxon>
        <taxon>Chordata</taxon>
        <taxon>Craniata</taxon>
        <taxon>Vertebrata</taxon>
        <taxon>Euteleostomi</taxon>
        <taxon>Mammalia</taxon>
        <taxon>Eutheria</taxon>
        <taxon>Euarchontoglires</taxon>
        <taxon>Glires</taxon>
        <taxon>Rodentia</taxon>
        <taxon>Castorimorpha</taxon>
        <taxon>Castoridae</taxon>
        <taxon>Castor</taxon>
    </lineage>
</organism>
<evidence type="ECO:0000256" key="5">
    <source>
        <dbReference type="ARBA" id="ARBA00022692"/>
    </source>
</evidence>
<feature type="transmembrane region" description="Helical" evidence="14">
    <location>
        <begin position="82"/>
        <end position="105"/>
    </location>
</feature>
<evidence type="ECO:0000256" key="12">
    <source>
        <dbReference type="RuleBase" id="RU004423"/>
    </source>
</evidence>
<evidence type="ECO:0000256" key="11">
    <source>
        <dbReference type="ARBA" id="ARBA00023224"/>
    </source>
</evidence>
<dbReference type="GO" id="GO:0016020">
    <property type="term" value="C:membrane"/>
    <property type="evidence" value="ECO:0007669"/>
    <property type="project" value="UniProtKB-SubCell"/>
</dbReference>
<evidence type="ECO:0000256" key="3">
    <source>
        <dbReference type="ARBA" id="ARBA00022480"/>
    </source>
</evidence>
<keyword evidence="3 13" id="KW-0919">Taste</keyword>
<dbReference type="Gene3D" id="1.20.1070.10">
    <property type="entry name" value="Rhodopsin 7-helix transmembrane proteins"/>
    <property type="match status" value="1"/>
</dbReference>
<evidence type="ECO:0000256" key="13">
    <source>
        <dbReference type="RuleBase" id="RU004424"/>
    </source>
</evidence>
<keyword evidence="10" id="KW-0325">Glycoprotein</keyword>
<evidence type="ECO:0000256" key="8">
    <source>
        <dbReference type="ARBA" id="ARBA00023136"/>
    </source>
</evidence>
<dbReference type="PANTHER" id="PTHR11394:SF27">
    <property type="entry name" value="TASTE RECEPTOR TYPE 2 MEMBER 20"/>
    <property type="match status" value="1"/>
</dbReference>
<evidence type="ECO:0000256" key="7">
    <source>
        <dbReference type="ARBA" id="ARBA00023040"/>
    </source>
</evidence>
<keyword evidence="9 13" id="KW-0675">Receptor</keyword>
<dbReference type="InterPro" id="IPR007960">
    <property type="entry name" value="TAS2R"/>
</dbReference>
<comment type="similarity">
    <text evidence="2 12">Belongs to the G-protein coupled receptor T2R family.</text>
</comment>
<name>A0A8C0VUA5_CASCN</name>
<dbReference type="AlphaFoldDB" id="A0A8C0VUA5"/>
<proteinExistence type="inferred from homology"/>
<feature type="transmembrane region" description="Helical" evidence="14">
    <location>
        <begin position="220"/>
        <end position="247"/>
    </location>
</feature>
<dbReference type="Pfam" id="PF05296">
    <property type="entry name" value="TAS2R"/>
    <property type="match status" value="1"/>
</dbReference>
<keyword evidence="6 14" id="KW-1133">Transmembrane helix</keyword>
<evidence type="ECO:0000256" key="9">
    <source>
        <dbReference type="ARBA" id="ARBA00023170"/>
    </source>
</evidence>
<evidence type="ECO:0000256" key="2">
    <source>
        <dbReference type="ARBA" id="ARBA00007376"/>
    </source>
</evidence>
<evidence type="ECO:0000256" key="10">
    <source>
        <dbReference type="ARBA" id="ARBA00023180"/>
    </source>
</evidence>
<protein>
    <recommendedName>
        <fullName evidence="13">Taste receptor type 2</fullName>
    </recommendedName>
</protein>
<feature type="transmembrane region" description="Helical" evidence="14">
    <location>
        <begin position="125"/>
        <end position="146"/>
    </location>
</feature>
<evidence type="ECO:0000256" key="6">
    <source>
        <dbReference type="ARBA" id="ARBA00022989"/>
    </source>
</evidence>
<dbReference type="GO" id="GO:0033038">
    <property type="term" value="F:bitter taste receptor activity"/>
    <property type="evidence" value="ECO:0007669"/>
    <property type="project" value="InterPro"/>
</dbReference>
<evidence type="ECO:0000256" key="4">
    <source>
        <dbReference type="ARBA" id="ARBA00022606"/>
    </source>
</evidence>
<accession>A0A8C0VUA5</accession>
<dbReference type="FunFam" id="1.20.1070.10:FF:000042">
    <property type="entry name" value="Taste receptor type 2 member 7"/>
    <property type="match status" value="1"/>
</dbReference>
<dbReference type="PANTHER" id="PTHR11394">
    <property type="entry name" value="TASTE RECEPTOR TYPE 2"/>
    <property type="match status" value="1"/>
</dbReference>
<feature type="transmembrane region" description="Helical" evidence="14">
    <location>
        <begin position="6"/>
        <end position="33"/>
    </location>
</feature>
<keyword evidence="8 13" id="KW-0472">Membrane</keyword>
<feature type="transmembrane region" description="Helical" evidence="14">
    <location>
        <begin position="174"/>
        <end position="199"/>
    </location>
</feature>
<sequence length="306" mass="35508">MNLSIIAITTIAEFVLGNFGNVFIALVNCLDWVKRQKISSTDQILTALAVSRIGLLWVIFIYWYSIVFNLAVYYSQIKPNLFIAWSVTNHFSTWLATILTICYFLKIANFSNITFLHLKKRVKRVIVVVLLGTLVLLFPNLVMISIHEIMLVNEYEGNVTWKVKLQDIVELSNLTVFTLVNLIPVFISLMCFLLLIYSLCKHLRMMKLHGKGFHDPSTAVHIKVLQTVISFLLLFTIYSLCIMIPSWNSHKPSSEWLDLFFQNIGLLYPSSHSYVLIWRNKKLRQAFLSVLGQVRFWLKEWNPSRL</sequence>
<reference evidence="15" key="1">
    <citation type="submission" date="2023-09" db="UniProtKB">
        <authorList>
            <consortium name="Ensembl"/>
        </authorList>
    </citation>
    <scope>IDENTIFICATION</scope>
</reference>
<comment type="subcellular location">
    <subcellularLocation>
        <location evidence="1 13">Membrane</location>
        <topology evidence="1 13">Multi-pass membrane protein</topology>
    </subcellularLocation>
</comment>